<sequence length="374" mass="42680">MRLTYLFYITYRNLYSELAQACQDYYPFGMLQPGRVFNTSGYRYGFNGKENDNEVKGEGEQQDYGMRYYYPRLGKFLSVDPITKNYLWYTPYQFAGNTPIMAIDLDGLEEWKVNGGGTVTGPYANQEAAQNAAIKNPSIVKFYKALPEITVTPVSIKTLLKKYPHRLPMALSGAYSTALSMYSGSYSTDASVSSDVMNNLSEEQKQKDFLTNAPKTNGILIWEYLTGTGKYLRQFDERHPVTEEIKYSLSTERAIAAFVRDFQKGIFKDGDTRYYYASSSPDKTDKLGSLKAHARGYMSNVSVFLRGGMEYYQTKHGNNVSVRVVDAYTVASMITRDDSDNIKRRNNKVTPLGTTRTEWSFTLENIDFNYNFKK</sequence>
<dbReference type="InterPro" id="IPR050708">
    <property type="entry name" value="T6SS_VgrG/RHS"/>
</dbReference>
<dbReference type="InterPro" id="IPR022385">
    <property type="entry name" value="Rhs_assc_core"/>
</dbReference>
<evidence type="ECO:0008006" key="3">
    <source>
        <dbReference type="Google" id="ProtNLM"/>
    </source>
</evidence>
<name>A0A4S8HXA6_9BACT</name>
<dbReference type="OrthoDB" id="2972467at2"/>
<keyword evidence="2" id="KW-1185">Reference proteome</keyword>
<proteinExistence type="predicted"/>
<dbReference type="RefSeq" id="WP_136577531.1">
    <property type="nucleotide sequence ID" value="NZ_STFF01000003.1"/>
</dbReference>
<evidence type="ECO:0000313" key="1">
    <source>
        <dbReference type="EMBL" id="THU39399.1"/>
    </source>
</evidence>
<dbReference type="Proteomes" id="UP000306918">
    <property type="component" value="Unassembled WGS sequence"/>
</dbReference>
<dbReference type="PANTHER" id="PTHR32305">
    <property type="match status" value="1"/>
</dbReference>
<comment type="caution">
    <text evidence="1">The sequence shown here is derived from an EMBL/GenBank/DDBJ whole genome shotgun (WGS) entry which is preliminary data.</text>
</comment>
<reference evidence="1 2" key="1">
    <citation type="submission" date="2019-04" db="EMBL/GenBank/DDBJ databases">
        <title>Niastella caeni sp. nov., isolated from activated sludge.</title>
        <authorList>
            <person name="Sheng M."/>
        </authorList>
    </citation>
    <scope>NUCLEOTIDE SEQUENCE [LARGE SCALE GENOMIC DNA]</scope>
    <source>
        <strain evidence="1 2">HX-2-15</strain>
    </source>
</reference>
<dbReference type="EMBL" id="STFF01000003">
    <property type="protein sequence ID" value="THU39399.1"/>
    <property type="molecule type" value="Genomic_DNA"/>
</dbReference>
<gene>
    <name evidence="1" type="ORF">FAM09_12905</name>
</gene>
<evidence type="ECO:0000313" key="2">
    <source>
        <dbReference type="Proteomes" id="UP000306918"/>
    </source>
</evidence>
<dbReference type="PANTHER" id="PTHR32305:SF15">
    <property type="entry name" value="PROTEIN RHSA-RELATED"/>
    <property type="match status" value="1"/>
</dbReference>
<dbReference type="Gene3D" id="2.180.10.10">
    <property type="entry name" value="RHS repeat-associated core"/>
    <property type="match status" value="1"/>
</dbReference>
<protein>
    <recommendedName>
        <fullName evidence="3">RHS repeat-associated core domain-containing protein</fullName>
    </recommendedName>
</protein>
<dbReference type="NCBIfam" id="TIGR03696">
    <property type="entry name" value="Rhs_assc_core"/>
    <property type="match status" value="1"/>
</dbReference>
<accession>A0A4S8HXA6</accession>
<dbReference type="AlphaFoldDB" id="A0A4S8HXA6"/>
<organism evidence="1 2">
    <name type="scientific">Niastella caeni</name>
    <dbReference type="NCBI Taxonomy" id="2569763"/>
    <lineage>
        <taxon>Bacteria</taxon>
        <taxon>Pseudomonadati</taxon>
        <taxon>Bacteroidota</taxon>
        <taxon>Chitinophagia</taxon>
        <taxon>Chitinophagales</taxon>
        <taxon>Chitinophagaceae</taxon>
        <taxon>Niastella</taxon>
    </lineage>
</organism>